<dbReference type="Gene3D" id="1.10.287.510">
    <property type="entry name" value="Helix hairpin bin"/>
    <property type="match status" value="1"/>
</dbReference>
<sequence length="1206" mass="133167">MAEDPAAITKLLEQAKVAEAQMGAGKAGPKRERPAAVTVPIPHPAPLPTIPTRDTNAHVLTTAMEQLVKRRGYEFGDERYEVAKRDRDDARRITEQGARSFFLDQDLPQTSLAQDPERYVNAVLSENSAYYSTVRDKLVSNKGDTKKGSSLENTVKKTKSANGSSAGISAPSTAGTMSSGSGAHKYPRGPKRTSHRTLATSLATVQQILDEPVTKKQSIFTVAQRSFLCADFLLGDVIDALATDSREMRHALELVRETYQTSMADARSGEFLLAAEIIRLKQELFETKQAMEKQRERSALLIMAMDERRRLDQQRSQECIAAVEEKRADEVGAALKRAGEYGEQIRVLRAMVDAIKSDQQVREVELMKSDLEATKALNRDYEKKIAQMGEAMQALQQTHTRLQEEGRELNNTIAQLRGEVKALNSSKEYCRGCSNRIVEKSKYLGSEIADRVARMERVSGALSGLQGNREKLQMALDSPGVTDYLLEKERTVIKYFETLQEQAKEGVSAVDSRDENYHLISLSSLAKTICLVEARLEVAPKLQQLDDELTALKYENARLKNVDQELLELKKAYRDVLSRSQESAAASASMGFGVGQLKDSHLASAQHQGIYENTITLLREQPLQLLITKNIKIKLQDHQVRGQAVSELTTTPGYVASTIVLFLRHLCMTAFTGHNPFSSQLSGRLLPRADGTPYPTTYPIQALFTGWVHAQFHTVPEDKRLFEAELLINKVVYCLTVFQHSSAEGVVEDESMTLSLGALLLNATVSPDELMFIIYIAVLAYGGLPDAFPGLLPQLPSNVTVKTPFISLHRALNIILATVSKTVQKGFIDAFIQQGRATSLIRDVAYADIAEKRVYLIDVYENIDGNDMYDDEVREIFAASKEYVSDKEGGVTASSTVSSGVQAKYTRISVANINFFLVSMLKAYRTEVMTRLEATRLMYAGSLLETSTLLRNAKTTGFPDAMKFRIVREIIRTINPICDDGMVDAAYLDIIWRSPSANWPIVVDACRTRGVFSTALKFPPMEVLMPVIGGYHTGATSPSVQPTPGGPVAVAAYANAYDDLMARTRTLIERAKVVLLHLSDAMGVESAVATRTVVQELANVEKTSLTFDTLGLVLNALRSTLLYSIELAYSVISACGRDFGIESSTVRRSLGEGRGVTLRKTKRQPVEIFLDSAHYLTGALAAALGWDTNVEMCLNSLSMRPRSGRK</sequence>
<protein>
    <submittedName>
        <fullName evidence="3">Uncharacterized protein</fullName>
    </submittedName>
</protein>
<gene>
    <name evidence="3" type="ORF">GMRT_13362</name>
</gene>
<accession>A0A4Z1SRR5</accession>
<feature type="compositionally biased region" description="Basic residues" evidence="2">
    <location>
        <begin position="185"/>
        <end position="195"/>
    </location>
</feature>
<evidence type="ECO:0000313" key="3">
    <source>
        <dbReference type="EMBL" id="TNJ26328.1"/>
    </source>
</evidence>
<evidence type="ECO:0000313" key="4">
    <source>
        <dbReference type="Proteomes" id="UP000315496"/>
    </source>
</evidence>
<dbReference type="OrthoDB" id="10252393at2759"/>
<feature type="coiled-coil region" evidence="1">
    <location>
        <begin position="364"/>
        <end position="426"/>
    </location>
</feature>
<keyword evidence="4" id="KW-1185">Reference proteome</keyword>
<keyword evidence="1" id="KW-0175">Coiled coil</keyword>
<evidence type="ECO:0000256" key="2">
    <source>
        <dbReference type="SAM" id="MobiDB-lite"/>
    </source>
</evidence>
<name>A0A4Z1SRR5_GIAMU</name>
<dbReference type="Proteomes" id="UP000315496">
    <property type="component" value="Chromosome 5"/>
</dbReference>
<organism evidence="3 4">
    <name type="scientific">Giardia muris</name>
    <dbReference type="NCBI Taxonomy" id="5742"/>
    <lineage>
        <taxon>Eukaryota</taxon>
        <taxon>Metamonada</taxon>
        <taxon>Diplomonadida</taxon>
        <taxon>Hexamitidae</taxon>
        <taxon>Giardiinae</taxon>
        <taxon>Giardia</taxon>
    </lineage>
</organism>
<feature type="compositionally biased region" description="Low complexity" evidence="2">
    <location>
        <begin position="169"/>
        <end position="183"/>
    </location>
</feature>
<dbReference type="VEuPathDB" id="GiardiaDB:GMRT_13362"/>
<comment type="caution">
    <text evidence="3">The sequence shown here is derived from an EMBL/GenBank/DDBJ whole genome shotgun (WGS) entry which is preliminary data.</text>
</comment>
<feature type="region of interest" description="Disordered" evidence="2">
    <location>
        <begin position="141"/>
        <end position="195"/>
    </location>
</feature>
<evidence type="ECO:0000256" key="1">
    <source>
        <dbReference type="SAM" id="Coils"/>
    </source>
</evidence>
<proteinExistence type="predicted"/>
<dbReference type="EMBL" id="VDLU01000005">
    <property type="protein sequence ID" value="TNJ26328.1"/>
    <property type="molecule type" value="Genomic_DNA"/>
</dbReference>
<reference evidence="3 4" key="1">
    <citation type="submission" date="2019-05" db="EMBL/GenBank/DDBJ databases">
        <title>The compact genome of Giardia muris reveals important steps in the evolution of intestinal protozoan parasites.</title>
        <authorList>
            <person name="Xu F."/>
            <person name="Jimenez-Gonzalez A."/>
            <person name="Einarsson E."/>
            <person name="Astvaldsson A."/>
            <person name="Peirasmaki D."/>
            <person name="Eckmann L."/>
            <person name="Andersson J.O."/>
            <person name="Svard S.G."/>
            <person name="Jerlstrom-Hultqvist J."/>
        </authorList>
    </citation>
    <scope>NUCLEOTIDE SEQUENCE [LARGE SCALE GENOMIC DNA]</scope>
    <source>
        <strain evidence="3 4">Roberts-Thomson</strain>
    </source>
</reference>
<feature type="coiled-coil region" evidence="1">
    <location>
        <begin position="542"/>
        <end position="579"/>
    </location>
</feature>
<dbReference type="AlphaFoldDB" id="A0A4Z1SRR5"/>